<organism evidence="1 2">
    <name type="scientific">Paramuricea clavata</name>
    <name type="common">Red gorgonian</name>
    <name type="synonym">Violescent sea-whip</name>
    <dbReference type="NCBI Taxonomy" id="317549"/>
    <lineage>
        <taxon>Eukaryota</taxon>
        <taxon>Metazoa</taxon>
        <taxon>Cnidaria</taxon>
        <taxon>Anthozoa</taxon>
        <taxon>Octocorallia</taxon>
        <taxon>Malacalcyonacea</taxon>
        <taxon>Plexauridae</taxon>
        <taxon>Paramuricea</taxon>
    </lineage>
</organism>
<dbReference type="Proteomes" id="UP001152795">
    <property type="component" value="Unassembled WGS sequence"/>
</dbReference>
<evidence type="ECO:0000313" key="1">
    <source>
        <dbReference type="EMBL" id="CAB4043493.1"/>
    </source>
</evidence>
<gene>
    <name evidence="1" type="ORF">PACLA_8A005197</name>
</gene>
<dbReference type="EMBL" id="CACRXK020032509">
    <property type="protein sequence ID" value="CAB4043493.1"/>
    <property type="molecule type" value="Genomic_DNA"/>
</dbReference>
<protein>
    <submittedName>
        <fullName evidence="1">Uncharacterized protein</fullName>
    </submittedName>
</protein>
<evidence type="ECO:0000313" key="2">
    <source>
        <dbReference type="Proteomes" id="UP001152795"/>
    </source>
</evidence>
<proteinExistence type="predicted"/>
<accession>A0A6S7LTK3</accession>
<keyword evidence="2" id="KW-1185">Reference proteome</keyword>
<feature type="non-terminal residue" evidence="1">
    <location>
        <position position="104"/>
    </location>
</feature>
<sequence>MKKRTGSSGTVNCTGIPATECSGFSGIINNAIKNIKSNNSNTEYFSGIREPTTTTVPKNPAKYTGGANNYGEYKNFASRNPGNPRSGTQNISSYESNIEYILLS</sequence>
<dbReference type="AlphaFoldDB" id="A0A6S7LTK3"/>
<reference evidence="1" key="1">
    <citation type="submission" date="2020-04" db="EMBL/GenBank/DDBJ databases">
        <authorList>
            <person name="Alioto T."/>
            <person name="Alioto T."/>
            <person name="Gomez Garrido J."/>
        </authorList>
    </citation>
    <scope>NUCLEOTIDE SEQUENCE</scope>
    <source>
        <strain evidence="1">A484AB</strain>
    </source>
</reference>
<name>A0A6S7LTK3_PARCT</name>
<comment type="caution">
    <text evidence="1">The sequence shown here is derived from an EMBL/GenBank/DDBJ whole genome shotgun (WGS) entry which is preliminary data.</text>
</comment>